<evidence type="ECO:0000256" key="1">
    <source>
        <dbReference type="ARBA" id="ARBA00004651"/>
    </source>
</evidence>
<feature type="transmembrane region" description="Helical" evidence="8">
    <location>
        <begin position="166"/>
        <end position="186"/>
    </location>
</feature>
<dbReference type="PANTHER" id="PTHR42718:SF9">
    <property type="entry name" value="MAJOR FACILITATOR SUPERFAMILY MULTIDRUG TRANSPORTER MFSC"/>
    <property type="match status" value="1"/>
</dbReference>
<feature type="transmembrane region" description="Helical" evidence="8">
    <location>
        <begin position="459"/>
        <end position="476"/>
    </location>
</feature>
<feature type="transmembrane region" description="Helical" evidence="8">
    <location>
        <begin position="111"/>
        <end position="131"/>
    </location>
</feature>
<dbReference type="NCBIfam" id="TIGR00711">
    <property type="entry name" value="efflux_EmrB"/>
    <property type="match status" value="1"/>
</dbReference>
<accession>A0ABX0A2I0</accession>
<feature type="transmembrane region" description="Helical" evidence="8">
    <location>
        <begin position="268"/>
        <end position="291"/>
    </location>
</feature>
<evidence type="ECO:0000256" key="7">
    <source>
        <dbReference type="ARBA" id="ARBA00023136"/>
    </source>
</evidence>
<protein>
    <submittedName>
        <fullName evidence="10">DHA2 family efflux MFS transporter permease subunit</fullName>
    </submittedName>
</protein>
<dbReference type="Proteomes" id="UP000743899">
    <property type="component" value="Unassembled WGS sequence"/>
</dbReference>
<feature type="domain" description="Major facilitator superfamily (MFS) profile" evidence="9">
    <location>
        <begin position="13"/>
        <end position="481"/>
    </location>
</feature>
<comment type="caution">
    <text evidence="10">The sequence shown here is derived from an EMBL/GenBank/DDBJ whole genome shotgun (WGS) entry which is preliminary data.</text>
</comment>
<feature type="transmembrane region" description="Helical" evidence="8">
    <location>
        <begin position="399"/>
        <end position="418"/>
    </location>
</feature>
<comment type="similarity">
    <text evidence="2">Belongs to the major facilitator superfamily. EmrB family.</text>
</comment>
<evidence type="ECO:0000313" key="10">
    <source>
        <dbReference type="EMBL" id="NCU17638.1"/>
    </source>
</evidence>
<gene>
    <name evidence="10" type="ORF">GW534_07695</name>
</gene>
<evidence type="ECO:0000259" key="9">
    <source>
        <dbReference type="PROSITE" id="PS50850"/>
    </source>
</evidence>
<sequence>MDEVGSKRPPYLIITVLMVGAFIAFLNNTLLNVALPAIMDDLGVNMATVQWLTTGFMLINGIMIPTTAYLIQKYSVRGLFLSAIGLFTVGTIVAALAPVFSVLLIGRMLQASGSAILMPLLMNVLLVSFPISRRGTIMGFLGLILTFAPAIGPTLSGWIIQQFNWRALFTLIAPISILCFILGFIYLKDKKEKVDMRLDKLSVVLSSVGFGSLLYGFSSAGNVGWGNPLVIITIVVGIVTLFTFVIYQNRMDTPMLDFRIFKYPMYSLSVVISMIVFMSLFSGFMLLPVFAQDVINLTPMQAGLLLLPGALINGIMSPINGKLFDKFGGRTLAVSGLAILIVTTFMLSKLSFETTMTELAIIHAVRMFGLSMVSMPVQTNGLNQLPVNMYPHGTAMNNTLNQVAGAIGTAFLITILSIRTKLYMVQLTSEAERAGKVLTDAQLEQIGVEAMLGGINDTFFISAIIIIVALVLAFFMKRVTQDNRGEGQSAIEVNPATENS</sequence>
<feature type="transmembrane region" description="Helical" evidence="8">
    <location>
        <begin position="138"/>
        <end position="160"/>
    </location>
</feature>
<feature type="transmembrane region" description="Helical" evidence="8">
    <location>
        <begin position="78"/>
        <end position="105"/>
    </location>
</feature>
<dbReference type="InterPro" id="IPR011701">
    <property type="entry name" value="MFS"/>
</dbReference>
<keyword evidence="4" id="KW-1003">Cell membrane</keyword>
<evidence type="ECO:0000256" key="6">
    <source>
        <dbReference type="ARBA" id="ARBA00022989"/>
    </source>
</evidence>
<dbReference type="RefSeq" id="WP_161920466.1">
    <property type="nucleotide sequence ID" value="NZ_JAACYS010000028.1"/>
</dbReference>
<dbReference type="PROSITE" id="PS50850">
    <property type="entry name" value="MFS"/>
    <property type="match status" value="1"/>
</dbReference>
<evidence type="ECO:0000256" key="4">
    <source>
        <dbReference type="ARBA" id="ARBA00022475"/>
    </source>
</evidence>
<dbReference type="InterPro" id="IPR020846">
    <property type="entry name" value="MFS_dom"/>
</dbReference>
<comment type="subcellular location">
    <subcellularLocation>
        <location evidence="1">Cell membrane</location>
        <topology evidence="1">Multi-pass membrane protein</topology>
    </subcellularLocation>
</comment>
<dbReference type="InterPro" id="IPR004638">
    <property type="entry name" value="EmrB-like"/>
</dbReference>
<name>A0ABX0A2I0_9BACI</name>
<proteinExistence type="inferred from homology"/>
<dbReference type="PRINTS" id="PR01036">
    <property type="entry name" value="TCRTETB"/>
</dbReference>
<dbReference type="PANTHER" id="PTHR42718">
    <property type="entry name" value="MAJOR FACILITATOR SUPERFAMILY MULTIDRUG TRANSPORTER MFSC"/>
    <property type="match status" value="1"/>
</dbReference>
<dbReference type="SUPFAM" id="SSF103473">
    <property type="entry name" value="MFS general substrate transporter"/>
    <property type="match status" value="1"/>
</dbReference>
<keyword evidence="6 8" id="KW-1133">Transmembrane helix</keyword>
<keyword evidence="7 8" id="KW-0472">Membrane</keyword>
<dbReference type="CDD" id="cd17503">
    <property type="entry name" value="MFS_LmrB_MDR_like"/>
    <property type="match status" value="1"/>
</dbReference>
<reference evidence="10 11" key="1">
    <citation type="submission" date="2020-01" db="EMBL/GenBank/DDBJ databases">
        <title>A novel Bacillus sp. from Pasinler.</title>
        <authorList>
            <person name="Adiguzel A."/>
            <person name="Ay H."/>
            <person name="Baltaci M.O."/>
        </authorList>
    </citation>
    <scope>NUCLEOTIDE SEQUENCE [LARGE SCALE GENOMIC DNA]</scope>
    <source>
        <strain evidence="10 11">P1</strain>
    </source>
</reference>
<evidence type="ECO:0000313" key="11">
    <source>
        <dbReference type="Proteomes" id="UP000743899"/>
    </source>
</evidence>
<dbReference type="Gene3D" id="1.20.1720.10">
    <property type="entry name" value="Multidrug resistance protein D"/>
    <property type="match status" value="1"/>
</dbReference>
<keyword evidence="5 8" id="KW-0812">Transmembrane</keyword>
<evidence type="ECO:0000256" key="2">
    <source>
        <dbReference type="ARBA" id="ARBA00008537"/>
    </source>
</evidence>
<organism evidence="10 11">
    <name type="scientific">Pallidibacillus pasinlerensis</name>
    <dbReference type="NCBI Taxonomy" id="2703818"/>
    <lineage>
        <taxon>Bacteria</taxon>
        <taxon>Bacillati</taxon>
        <taxon>Bacillota</taxon>
        <taxon>Bacilli</taxon>
        <taxon>Bacillales</taxon>
        <taxon>Bacillaceae</taxon>
        <taxon>Pallidibacillus</taxon>
    </lineage>
</organism>
<dbReference type="InterPro" id="IPR036259">
    <property type="entry name" value="MFS_trans_sf"/>
</dbReference>
<evidence type="ECO:0000256" key="5">
    <source>
        <dbReference type="ARBA" id="ARBA00022692"/>
    </source>
</evidence>
<feature type="transmembrane region" description="Helical" evidence="8">
    <location>
        <begin position="51"/>
        <end position="71"/>
    </location>
</feature>
<feature type="transmembrane region" description="Helical" evidence="8">
    <location>
        <begin position="198"/>
        <end position="217"/>
    </location>
</feature>
<dbReference type="EMBL" id="JAACYS010000028">
    <property type="protein sequence ID" value="NCU17638.1"/>
    <property type="molecule type" value="Genomic_DNA"/>
</dbReference>
<dbReference type="Gene3D" id="1.20.1250.20">
    <property type="entry name" value="MFS general substrate transporter like domains"/>
    <property type="match status" value="1"/>
</dbReference>
<keyword evidence="11" id="KW-1185">Reference proteome</keyword>
<feature type="transmembrane region" description="Helical" evidence="8">
    <location>
        <begin position="229"/>
        <end position="247"/>
    </location>
</feature>
<dbReference type="Pfam" id="PF07690">
    <property type="entry name" value="MFS_1"/>
    <property type="match status" value="1"/>
</dbReference>
<evidence type="ECO:0000256" key="8">
    <source>
        <dbReference type="SAM" id="Phobius"/>
    </source>
</evidence>
<keyword evidence="3" id="KW-0813">Transport</keyword>
<evidence type="ECO:0000256" key="3">
    <source>
        <dbReference type="ARBA" id="ARBA00022448"/>
    </source>
</evidence>
<feature type="transmembrane region" description="Helical" evidence="8">
    <location>
        <begin position="12"/>
        <end position="31"/>
    </location>
</feature>
<feature type="transmembrane region" description="Helical" evidence="8">
    <location>
        <begin position="327"/>
        <end position="347"/>
    </location>
</feature>